<comment type="subcellular location">
    <subcellularLocation>
        <location evidence="1">Periplasm</location>
    </subcellularLocation>
</comment>
<keyword evidence="1" id="KW-0574">Periplasm</keyword>
<organism evidence="3 4">
    <name type="scientific">Insolitispirillum peregrinum</name>
    <dbReference type="NCBI Taxonomy" id="80876"/>
    <lineage>
        <taxon>Bacteria</taxon>
        <taxon>Pseudomonadati</taxon>
        <taxon>Pseudomonadota</taxon>
        <taxon>Alphaproteobacteria</taxon>
        <taxon>Rhodospirillales</taxon>
        <taxon>Novispirillaceae</taxon>
        <taxon>Insolitispirillum</taxon>
    </lineage>
</organism>
<dbReference type="RefSeq" id="WP_139332718.1">
    <property type="nucleotide sequence ID" value="NZ_FTOA01000001.1"/>
</dbReference>
<dbReference type="STRING" id="80876.SAMN05421779_101492"/>
<dbReference type="Gene3D" id="1.20.5.110">
    <property type="match status" value="1"/>
</dbReference>
<dbReference type="GO" id="GO:0043093">
    <property type="term" value="P:FtsZ-dependent cytokinesis"/>
    <property type="evidence" value="ECO:0007669"/>
    <property type="project" value="UniProtKB-UniRule"/>
</dbReference>
<keyword evidence="4" id="KW-1185">Reference proteome</keyword>
<dbReference type="SUPFAM" id="SSF48452">
    <property type="entry name" value="TPR-like"/>
    <property type="match status" value="1"/>
</dbReference>
<keyword evidence="1" id="KW-0132">Cell division</keyword>
<accession>A0A1N7IQN6</accession>
<dbReference type="OrthoDB" id="7185608at2"/>
<name>A0A1N7IQN6_9PROT</name>
<gene>
    <name evidence="1" type="primary">cpoB</name>
    <name evidence="3" type="ORF">SAMN05421779_101492</name>
</gene>
<evidence type="ECO:0000313" key="4">
    <source>
        <dbReference type="Proteomes" id="UP000185678"/>
    </source>
</evidence>
<keyword evidence="1" id="KW-0131">Cell cycle</keyword>
<dbReference type="GO" id="GO:0070206">
    <property type="term" value="P:protein trimerization"/>
    <property type="evidence" value="ECO:0007669"/>
    <property type="project" value="InterPro"/>
</dbReference>
<evidence type="ECO:0000256" key="2">
    <source>
        <dbReference type="SAM" id="MobiDB-lite"/>
    </source>
</evidence>
<feature type="compositionally biased region" description="Low complexity" evidence="2">
    <location>
        <begin position="105"/>
        <end position="128"/>
    </location>
</feature>
<proteinExistence type="inferred from homology"/>
<feature type="coiled-coil region" evidence="1">
    <location>
        <begin position="52"/>
        <end position="93"/>
    </location>
</feature>
<feature type="region of interest" description="Disordered" evidence="2">
    <location>
        <begin position="104"/>
        <end position="134"/>
    </location>
</feature>
<keyword evidence="1" id="KW-0732">Signal</keyword>
<keyword evidence="1" id="KW-0175">Coiled coil</keyword>
<dbReference type="InterPro" id="IPR019734">
    <property type="entry name" value="TPR_rpt"/>
</dbReference>
<dbReference type="AlphaFoldDB" id="A0A1N7IQN6"/>
<comment type="function">
    <text evidence="1">Mediates coordination of peptidoglycan synthesis and outer membrane constriction during cell division.</text>
</comment>
<dbReference type="Gene3D" id="1.25.40.10">
    <property type="entry name" value="Tetratricopeptide repeat domain"/>
    <property type="match status" value="1"/>
</dbReference>
<reference evidence="3 4" key="1">
    <citation type="submission" date="2017-01" db="EMBL/GenBank/DDBJ databases">
        <authorList>
            <person name="Mah S.A."/>
            <person name="Swanson W.J."/>
            <person name="Moy G.W."/>
            <person name="Vacquier V.D."/>
        </authorList>
    </citation>
    <scope>NUCLEOTIDE SEQUENCE [LARGE SCALE GENOMIC DNA]</scope>
    <source>
        <strain evidence="3 4">DSM 11589</strain>
    </source>
</reference>
<protein>
    <recommendedName>
        <fullName evidence="1">Cell division coordinator CpoB</fullName>
    </recommendedName>
</protein>
<feature type="chain" id="PRO_5013409192" description="Cell division coordinator CpoB" evidence="1">
    <location>
        <begin position="42"/>
        <end position="297"/>
    </location>
</feature>
<dbReference type="Pfam" id="PF13174">
    <property type="entry name" value="TPR_6"/>
    <property type="match status" value="2"/>
</dbReference>
<comment type="similarity">
    <text evidence="1">Belongs to the CpoB family.</text>
</comment>
<dbReference type="InterPro" id="IPR034706">
    <property type="entry name" value="CpoB"/>
</dbReference>
<dbReference type="HAMAP" id="MF_02066">
    <property type="entry name" value="CpoB"/>
    <property type="match status" value="1"/>
</dbReference>
<dbReference type="NCBIfam" id="TIGR02795">
    <property type="entry name" value="tol_pal_ybgF"/>
    <property type="match status" value="1"/>
</dbReference>
<dbReference type="EMBL" id="FTOA01000001">
    <property type="protein sequence ID" value="SIS39405.1"/>
    <property type="molecule type" value="Genomic_DNA"/>
</dbReference>
<evidence type="ECO:0000256" key="1">
    <source>
        <dbReference type="HAMAP-Rule" id="MF_02066"/>
    </source>
</evidence>
<dbReference type="Proteomes" id="UP000185678">
    <property type="component" value="Unassembled WGS sequence"/>
</dbReference>
<feature type="signal peptide" evidence="1">
    <location>
        <begin position="1"/>
        <end position="41"/>
    </location>
</feature>
<dbReference type="GO" id="GO:0030288">
    <property type="term" value="C:outer membrane-bounded periplasmic space"/>
    <property type="evidence" value="ECO:0007669"/>
    <property type="project" value="UniProtKB-UniRule"/>
</dbReference>
<sequence length="297" mass="31520" precursor="true">MAQTASAVFLRHRFRGVLRSVRAAMLASCALTVLASGPAHAQQSNTIQSNLLVDQQNRIAELERLVQELTGRVEEAQFKNKQLTQRLDQLMGDMDFRFKQLEQGAAAQQSAAPPAAQQPAQAATSAQANGKQAPSGAQAGVLGYMGKDGSATAAAPAAAAGGKGSPLPAGSVADQYNYAFGLLRKNDYAGAETALKAFIAQNPGHELTGNAQYWLGETYYARADYKQAAVAFLDGYKNYPSSAKAADNLLKLGMTASQLGQTKQACAAFSKLATEYPQASDVLKRRAQAEKDRLRCS</sequence>
<dbReference type="InterPro" id="IPR011990">
    <property type="entry name" value="TPR-like_helical_dom_sf"/>
</dbReference>
<dbReference type="InterPro" id="IPR014162">
    <property type="entry name" value="CpoB_C"/>
</dbReference>
<evidence type="ECO:0000313" key="3">
    <source>
        <dbReference type="EMBL" id="SIS39405.1"/>
    </source>
</evidence>